<protein>
    <recommendedName>
        <fullName evidence="2">FAS1 domain-containing protein</fullName>
    </recommendedName>
</protein>
<feature type="domain" description="FAS1" evidence="2">
    <location>
        <begin position="31"/>
        <end position="154"/>
    </location>
</feature>
<organism evidence="3 4">
    <name type="scientific">Pontibacter saemangeumensis</name>
    <dbReference type="NCBI Taxonomy" id="1084525"/>
    <lineage>
        <taxon>Bacteria</taxon>
        <taxon>Pseudomonadati</taxon>
        <taxon>Bacteroidota</taxon>
        <taxon>Cytophagia</taxon>
        <taxon>Cytophagales</taxon>
        <taxon>Hymenobacteraceae</taxon>
        <taxon>Pontibacter</taxon>
    </lineage>
</organism>
<dbReference type="PROSITE" id="PS50213">
    <property type="entry name" value="FAS1"/>
    <property type="match status" value="1"/>
</dbReference>
<dbReference type="Gene3D" id="2.30.180.10">
    <property type="entry name" value="FAS1 domain"/>
    <property type="match status" value="1"/>
</dbReference>
<keyword evidence="4" id="KW-1185">Reference proteome</keyword>
<keyword evidence="1" id="KW-0732">Signal</keyword>
<dbReference type="InterPro" id="IPR036378">
    <property type="entry name" value="FAS1_dom_sf"/>
</dbReference>
<comment type="caution">
    <text evidence="3">The sequence shown here is derived from an EMBL/GenBank/DDBJ whole genome shotgun (WGS) entry which is preliminary data.</text>
</comment>
<evidence type="ECO:0000313" key="4">
    <source>
        <dbReference type="Proteomes" id="UP001500552"/>
    </source>
</evidence>
<feature type="signal peptide" evidence="1">
    <location>
        <begin position="1"/>
        <end position="27"/>
    </location>
</feature>
<dbReference type="Proteomes" id="UP001500552">
    <property type="component" value="Unassembled WGS sequence"/>
</dbReference>
<accession>A0ABP8L7D7</accession>
<reference evidence="4" key="1">
    <citation type="journal article" date="2019" name="Int. J. Syst. Evol. Microbiol.">
        <title>The Global Catalogue of Microorganisms (GCM) 10K type strain sequencing project: providing services to taxonomists for standard genome sequencing and annotation.</title>
        <authorList>
            <consortium name="The Broad Institute Genomics Platform"/>
            <consortium name="The Broad Institute Genome Sequencing Center for Infectious Disease"/>
            <person name="Wu L."/>
            <person name="Ma J."/>
        </authorList>
    </citation>
    <scope>NUCLEOTIDE SEQUENCE [LARGE SCALE GENOMIC DNA]</scope>
    <source>
        <strain evidence="4">JCM 17926</strain>
    </source>
</reference>
<dbReference type="InterPro" id="IPR000782">
    <property type="entry name" value="FAS1_domain"/>
</dbReference>
<evidence type="ECO:0000259" key="2">
    <source>
        <dbReference type="PROSITE" id="PS50213"/>
    </source>
</evidence>
<dbReference type="Pfam" id="PF02469">
    <property type="entry name" value="Fasciclin"/>
    <property type="match status" value="1"/>
</dbReference>
<sequence length="156" mass="17228">MRGLHHRLYIEFTVLALLLALGSPAQAQDVAARMNMIEYMVQERPVLANLITKAGLTPILSDAGPYTILAPPEAELKKLKDLPAVRLRAVLSGHILQGLYQEKDFKDGATIQTLAHTNIRVCRKKDYTLIDGMQIGHEPVEVKNGILHSLSGKLNL</sequence>
<dbReference type="SUPFAM" id="SSF82153">
    <property type="entry name" value="FAS1 domain"/>
    <property type="match status" value="1"/>
</dbReference>
<dbReference type="EMBL" id="BAABHC010000001">
    <property type="protein sequence ID" value="GAA4423639.1"/>
    <property type="molecule type" value="Genomic_DNA"/>
</dbReference>
<evidence type="ECO:0000313" key="3">
    <source>
        <dbReference type="EMBL" id="GAA4423639.1"/>
    </source>
</evidence>
<gene>
    <name evidence="3" type="ORF">GCM10023188_02680</name>
</gene>
<proteinExistence type="predicted"/>
<feature type="chain" id="PRO_5046102190" description="FAS1 domain-containing protein" evidence="1">
    <location>
        <begin position="28"/>
        <end position="156"/>
    </location>
</feature>
<dbReference type="RefSeq" id="WP_345156337.1">
    <property type="nucleotide sequence ID" value="NZ_BAABHC010000001.1"/>
</dbReference>
<evidence type="ECO:0000256" key="1">
    <source>
        <dbReference type="SAM" id="SignalP"/>
    </source>
</evidence>
<name>A0ABP8L7D7_9BACT</name>